<name>A0A1G2U5S0_9BACT</name>
<accession>A0A1G2U5S0</accession>
<gene>
    <name evidence="1" type="ORF">A2920_00600</name>
</gene>
<reference evidence="1 2" key="1">
    <citation type="journal article" date="2016" name="Nat. Commun.">
        <title>Thousands of microbial genomes shed light on interconnected biogeochemical processes in an aquifer system.</title>
        <authorList>
            <person name="Anantharaman K."/>
            <person name="Brown C.T."/>
            <person name="Hug L.A."/>
            <person name="Sharon I."/>
            <person name="Castelle C.J."/>
            <person name="Probst A.J."/>
            <person name="Thomas B.C."/>
            <person name="Singh A."/>
            <person name="Wilkins M.J."/>
            <person name="Karaoz U."/>
            <person name="Brodie E.L."/>
            <person name="Williams K.H."/>
            <person name="Hubbard S.S."/>
            <person name="Banfield J.F."/>
        </authorList>
    </citation>
    <scope>NUCLEOTIDE SEQUENCE [LARGE SCALE GENOMIC DNA]</scope>
</reference>
<evidence type="ECO:0000313" key="2">
    <source>
        <dbReference type="Proteomes" id="UP000179283"/>
    </source>
</evidence>
<organism evidence="1 2">
    <name type="scientific">Candidatus Zambryskibacteria bacterium RIFCSPLOWO2_01_FULL_43_17</name>
    <dbReference type="NCBI Taxonomy" id="1802760"/>
    <lineage>
        <taxon>Bacteria</taxon>
        <taxon>Candidatus Zambryskiibacteriota</taxon>
    </lineage>
</organism>
<evidence type="ECO:0000313" key="1">
    <source>
        <dbReference type="EMBL" id="OHB04838.1"/>
    </source>
</evidence>
<sequence length="121" mass="14192">MFTAFLRGGTMGFSSGRSSRFRREQALQGRKWMLVRRVRLYFNHQSREFFEVVDTLDRPEIGPIVPPGFVLIGKAQSSFELVVMRKLRWLRWKAKHTPQSKNMLDKGVDMDKLGEPVVEYE</sequence>
<dbReference type="AlphaFoldDB" id="A0A1G2U5S0"/>
<dbReference type="EMBL" id="MHWD01000003">
    <property type="protein sequence ID" value="OHB04838.1"/>
    <property type="molecule type" value="Genomic_DNA"/>
</dbReference>
<proteinExistence type="predicted"/>
<comment type="caution">
    <text evidence="1">The sequence shown here is derived from an EMBL/GenBank/DDBJ whole genome shotgun (WGS) entry which is preliminary data.</text>
</comment>
<dbReference type="Proteomes" id="UP000179283">
    <property type="component" value="Unassembled WGS sequence"/>
</dbReference>
<protein>
    <submittedName>
        <fullName evidence="1">Uncharacterized protein</fullName>
    </submittedName>
</protein>